<dbReference type="EMBL" id="JACGWM010000001">
    <property type="protein sequence ID" value="KAL0396085.1"/>
    <property type="molecule type" value="Genomic_DNA"/>
</dbReference>
<dbReference type="CDD" id="cd00303">
    <property type="entry name" value="retropepsin_like"/>
    <property type="match status" value="1"/>
</dbReference>
<dbReference type="Gene3D" id="2.40.70.10">
    <property type="entry name" value="Acid Proteases"/>
    <property type="match status" value="1"/>
</dbReference>
<dbReference type="InterPro" id="IPR021109">
    <property type="entry name" value="Peptidase_aspartic_dom_sf"/>
</dbReference>
<reference evidence="4" key="1">
    <citation type="submission" date="2020-06" db="EMBL/GenBank/DDBJ databases">
        <authorList>
            <person name="Li T."/>
            <person name="Hu X."/>
            <person name="Zhang T."/>
            <person name="Song X."/>
            <person name="Zhang H."/>
            <person name="Dai N."/>
            <person name="Sheng W."/>
            <person name="Hou X."/>
            <person name="Wei L."/>
        </authorList>
    </citation>
    <scope>NUCLEOTIDE SEQUENCE</scope>
    <source>
        <strain evidence="4">KEN8</strain>
        <tissue evidence="4">Leaf</tissue>
    </source>
</reference>
<dbReference type="InterPro" id="IPR005162">
    <property type="entry name" value="Retrotrans_gag_dom"/>
</dbReference>
<dbReference type="Pfam" id="PF03732">
    <property type="entry name" value="Retrotrans_gag"/>
    <property type="match status" value="1"/>
</dbReference>
<gene>
    <name evidence="4" type="ORF">Scaly_0056900</name>
</gene>
<feature type="coiled-coil region" evidence="1">
    <location>
        <begin position="318"/>
        <end position="362"/>
    </location>
</feature>
<name>A0AAW2SUG5_9LAMI</name>
<accession>A0AAW2SUG5</accession>
<feature type="region of interest" description="Disordered" evidence="2">
    <location>
        <begin position="384"/>
        <end position="422"/>
    </location>
</feature>
<evidence type="ECO:0000256" key="2">
    <source>
        <dbReference type="SAM" id="MobiDB-lite"/>
    </source>
</evidence>
<evidence type="ECO:0000259" key="3">
    <source>
        <dbReference type="Pfam" id="PF03732"/>
    </source>
</evidence>
<comment type="caution">
    <text evidence="4">The sequence shown here is derived from an EMBL/GenBank/DDBJ whole genome shotgun (WGS) entry which is preliminary data.</text>
</comment>
<evidence type="ECO:0000313" key="4">
    <source>
        <dbReference type="EMBL" id="KAL0396085.1"/>
    </source>
</evidence>
<dbReference type="PANTHER" id="PTHR33067">
    <property type="entry name" value="RNA-DIRECTED DNA POLYMERASE-RELATED"/>
    <property type="match status" value="1"/>
</dbReference>
<dbReference type="PANTHER" id="PTHR33067:SF15">
    <property type="entry name" value="RNA-DIRECTED DNA POLYMERASE"/>
    <property type="match status" value="1"/>
</dbReference>
<dbReference type="AlphaFoldDB" id="A0AAW2SUG5"/>
<feature type="domain" description="Retrotransposon gag" evidence="3">
    <location>
        <begin position="112"/>
        <end position="165"/>
    </location>
</feature>
<proteinExistence type="predicted"/>
<sequence length="632" mass="71797">MPRSSRTGELTFDPEIEKTARRLRWETKQHTEEASTSYEDGKDITLEFEESSGESEEEVMAIVPERTINDMTSPDLNQQPLCIEYPDLEEFHVVCSGMRPQGVTEEQIKLRAFPFSLADQAKDWLYFLPSGSVTTWNDLKRRFLEKYFPASRATTIRKEISGIRQFAGLSSMDRKLIDAASGGALFNKTPTEARNLISIMASNTQQFGTRYDDPPRRSNEVSIAAFDERLNELTSLVKKLAVERTQHVKACGICTSPGHVTDMCPTLQEGPTEHTDAIGGFSGQQQRRIFRGLNRPPMPPPSNPKQGTHLEDMMKTLISNTQQIQQNTQQQIQQLQKVFKRIQNLESQMSQLASSVSKLESQGKLPSQTVINPKQNASAIVLRSGKELQENTDENGTKRGHAQQRKPEKEVEIPQEQDDETKGIIQKCCRSQHPFARRYQADTPLRKVSQGTMHQQRVVIQLADRSVVYPEGVLEDVLVQVNELVFPADFYVLDMREDNSPNSTSILLGRPFLKTARTKIDVHAGTLTMEFDGEIIRFNIFDSMRYPSDIPTALFVDAFDPFVQKFPAIDDKDYIKLALEESPMPMEEENMGIDPLVQVNAKFDGDSVFWQKSTKTSHMVQELIRIKRSMRK</sequence>
<organism evidence="4">
    <name type="scientific">Sesamum calycinum</name>
    <dbReference type="NCBI Taxonomy" id="2727403"/>
    <lineage>
        <taxon>Eukaryota</taxon>
        <taxon>Viridiplantae</taxon>
        <taxon>Streptophyta</taxon>
        <taxon>Embryophyta</taxon>
        <taxon>Tracheophyta</taxon>
        <taxon>Spermatophyta</taxon>
        <taxon>Magnoliopsida</taxon>
        <taxon>eudicotyledons</taxon>
        <taxon>Gunneridae</taxon>
        <taxon>Pentapetalae</taxon>
        <taxon>asterids</taxon>
        <taxon>lamiids</taxon>
        <taxon>Lamiales</taxon>
        <taxon>Pedaliaceae</taxon>
        <taxon>Sesamum</taxon>
    </lineage>
</organism>
<reference evidence="4" key="2">
    <citation type="journal article" date="2024" name="Plant">
        <title>Genomic evolution and insights into agronomic trait innovations of Sesamum species.</title>
        <authorList>
            <person name="Miao H."/>
            <person name="Wang L."/>
            <person name="Qu L."/>
            <person name="Liu H."/>
            <person name="Sun Y."/>
            <person name="Le M."/>
            <person name="Wang Q."/>
            <person name="Wei S."/>
            <person name="Zheng Y."/>
            <person name="Lin W."/>
            <person name="Duan Y."/>
            <person name="Cao H."/>
            <person name="Xiong S."/>
            <person name="Wang X."/>
            <person name="Wei L."/>
            <person name="Li C."/>
            <person name="Ma Q."/>
            <person name="Ju M."/>
            <person name="Zhao R."/>
            <person name="Li G."/>
            <person name="Mu C."/>
            <person name="Tian Q."/>
            <person name="Mei H."/>
            <person name="Zhang T."/>
            <person name="Gao T."/>
            <person name="Zhang H."/>
        </authorList>
    </citation>
    <scope>NUCLEOTIDE SEQUENCE</scope>
    <source>
        <strain evidence="4">KEN8</strain>
    </source>
</reference>
<keyword evidence="1" id="KW-0175">Coiled coil</keyword>
<protein>
    <recommendedName>
        <fullName evidence="3">Retrotransposon gag domain-containing protein</fullName>
    </recommendedName>
</protein>
<evidence type="ECO:0000256" key="1">
    <source>
        <dbReference type="SAM" id="Coils"/>
    </source>
</evidence>